<reference evidence="2" key="1">
    <citation type="journal article" date="2014" name="Int. J. Syst. Evol. Microbiol.">
        <title>Complete genome sequence of Corynebacterium casei LMG S-19264T (=DSM 44701T), isolated from a smear-ripened cheese.</title>
        <authorList>
            <consortium name="US DOE Joint Genome Institute (JGI-PGF)"/>
            <person name="Walter F."/>
            <person name="Albersmeier A."/>
            <person name="Kalinowski J."/>
            <person name="Ruckert C."/>
        </authorList>
    </citation>
    <scope>NUCLEOTIDE SEQUENCE</scope>
    <source>
        <strain evidence="2">JCM 13919</strain>
    </source>
</reference>
<dbReference type="PROSITE" id="PS50146">
    <property type="entry name" value="DAGK"/>
    <property type="match status" value="1"/>
</dbReference>
<feature type="domain" description="DAGKc" evidence="1">
    <location>
        <begin position="1"/>
        <end position="124"/>
    </location>
</feature>
<dbReference type="InterPro" id="IPR001206">
    <property type="entry name" value="Diacylglycerol_kinase_cat_dom"/>
</dbReference>
<keyword evidence="2" id="KW-0418">Kinase</keyword>
<evidence type="ECO:0000259" key="1">
    <source>
        <dbReference type="PROSITE" id="PS50146"/>
    </source>
</evidence>
<dbReference type="InterPro" id="IPR016064">
    <property type="entry name" value="NAD/diacylglycerol_kinase_sf"/>
</dbReference>
<dbReference type="Gene3D" id="2.60.200.40">
    <property type="match status" value="1"/>
</dbReference>
<dbReference type="RefSeq" id="WP_131777327.1">
    <property type="nucleotide sequence ID" value="NZ_BMOB01000012.1"/>
</dbReference>
<gene>
    <name evidence="2" type="ORF">GCM10007966_21040</name>
</gene>
<dbReference type="Gene3D" id="3.40.50.10330">
    <property type="entry name" value="Probable inorganic polyphosphate/atp-NAD kinase, domain 1"/>
    <property type="match status" value="1"/>
</dbReference>
<dbReference type="GO" id="GO:0016301">
    <property type="term" value="F:kinase activity"/>
    <property type="evidence" value="ECO:0007669"/>
    <property type="project" value="UniProtKB-KW"/>
</dbReference>
<dbReference type="Pfam" id="PF00781">
    <property type="entry name" value="DAGK_cat"/>
    <property type="match status" value="1"/>
</dbReference>
<proteinExistence type="predicted"/>
<evidence type="ECO:0000313" key="3">
    <source>
        <dbReference type="Proteomes" id="UP000630149"/>
    </source>
</evidence>
<accession>A0A917JY16</accession>
<dbReference type="OrthoDB" id="142078at2"/>
<comment type="caution">
    <text evidence="2">The sequence shown here is derived from an EMBL/GenBank/DDBJ whole genome shotgun (WGS) entry which is preliminary data.</text>
</comment>
<dbReference type="SUPFAM" id="SSF111331">
    <property type="entry name" value="NAD kinase/diacylglycerol kinase-like"/>
    <property type="match status" value="1"/>
</dbReference>
<dbReference type="AlphaFoldDB" id="A0A917JY16"/>
<organism evidence="2 3">
    <name type="scientific">Legionella impletisoli</name>
    <dbReference type="NCBI Taxonomy" id="343510"/>
    <lineage>
        <taxon>Bacteria</taxon>
        <taxon>Pseudomonadati</taxon>
        <taxon>Pseudomonadota</taxon>
        <taxon>Gammaproteobacteria</taxon>
        <taxon>Legionellales</taxon>
        <taxon>Legionellaceae</taxon>
        <taxon>Legionella</taxon>
    </lineage>
</organism>
<sequence>MDQLAIIVNNKAQNASLFKDYQEAFDQHGLKYKLVTTDPSLLEQTIQQCKESCSLLLVGGGDGTVRSAAHLCAQSNVTLGVLPLGTLNHFFTELALPQAPDELVNAIKERQSIYVDLAEVNGIKFINNSSIGVYPHFARKRDEYSRFYNKWLSYLPGLIESLRTHETFHITLDFNDQVSHANTCFLMISNNLYSYQFPLTLKREQFNKAMLGIYLYKHTDLNPIRLLKSLFNQHNSFVISQSEHEVRVTIENQEEISVSLDGDTKMLKSPLVYKSLPRALAILKNNL</sequence>
<keyword evidence="2" id="KW-0808">Transferase</keyword>
<evidence type="ECO:0000313" key="2">
    <source>
        <dbReference type="EMBL" id="GGI92135.1"/>
    </source>
</evidence>
<keyword evidence="3" id="KW-1185">Reference proteome</keyword>
<dbReference type="Proteomes" id="UP000630149">
    <property type="component" value="Unassembled WGS sequence"/>
</dbReference>
<reference evidence="2" key="2">
    <citation type="submission" date="2020-09" db="EMBL/GenBank/DDBJ databases">
        <authorList>
            <person name="Sun Q."/>
            <person name="Ohkuma M."/>
        </authorList>
    </citation>
    <scope>NUCLEOTIDE SEQUENCE</scope>
    <source>
        <strain evidence="2">JCM 13919</strain>
    </source>
</reference>
<name>A0A917JY16_9GAMM</name>
<dbReference type="EMBL" id="BMOB01000012">
    <property type="protein sequence ID" value="GGI92135.1"/>
    <property type="molecule type" value="Genomic_DNA"/>
</dbReference>
<dbReference type="InterPro" id="IPR017438">
    <property type="entry name" value="ATP-NAD_kinase_N"/>
</dbReference>
<protein>
    <submittedName>
        <fullName evidence="2">Diacylglycerol kinase</fullName>
    </submittedName>
</protein>